<dbReference type="AlphaFoldDB" id="A0A1G2K251"/>
<dbReference type="InterPro" id="IPR007029">
    <property type="entry name" value="YHS_dom"/>
</dbReference>
<dbReference type="Proteomes" id="UP000177152">
    <property type="component" value="Unassembled WGS sequence"/>
</dbReference>
<evidence type="ECO:0000313" key="3">
    <source>
        <dbReference type="Proteomes" id="UP000177152"/>
    </source>
</evidence>
<proteinExistence type="predicted"/>
<dbReference type="SUPFAM" id="SSF47240">
    <property type="entry name" value="Ferritin-like"/>
    <property type="match status" value="1"/>
</dbReference>
<comment type="caution">
    <text evidence="2">The sequence shown here is derived from an EMBL/GenBank/DDBJ whole genome shotgun (WGS) entry which is preliminary data.</text>
</comment>
<accession>A0A1G2K251</accession>
<dbReference type="GO" id="GO:0016491">
    <property type="term" value="F:oxidoreductase activity"/>
    <property type="evidence" value="ECO:0007669"/>
    <property type="project" value="InterPro"/>
</dbReference>
<feature type="domain" description="TRASH" evidence="1">
    <location>
        <begin position="19"/>
        <end position="54"/>
    </location>
</feature>
<dbReference type="Pfam" id="PF04945">
    <property type="entry name" value="YHS"/>
    <property type="match status" value="1"/>
</dbReference>
<dbReference type="InterPro" id="IPR009078">
    <property type="entry name" value="Ferritin-like_SF"/>
</dbReference>
<dbReference type="InterPro" id="IPR012348">
    <property type="entry name" value="RNR-like"/>
</dbReference>
<dbReference type="SMART" id="SM00746">
    <property type="entry name" value="TRASH"/>
    <property type="match status" value="1"/>
</dbReference>
<name>A0A1G2K251_9BACT</name>
<dbReference type="EMBL" id="MHQC01000058">
    <property type="protein sequence ID" value="OGZ93504.1"/>
    <property type="molecule type" value="Genomic_DNA"/>
</dbReference>
<evidence type="ECO:0000259" key="1">
    <source>
        <dbReference type="SMART" id="SM00746"/>
    </source>
</evidence>
<dbReference type="Gene3D" id="1.10.620.20">
    <property type="entry name" value="Ribonucleotide Reductase, subunit A"/>
    <property type="match status" value="1"/>
</dbReference>
<evidence type="ECO:0000313" key="2">
    <source>
        <dbReference type="EMBL" id="OGZ93504.1"/>
    </source>
</evidence>
<sequence>MFNFLKVFQNTGQGKSLKDPVCGMQTGGAITVEYRGNTYGFCSEHCKQQFEKSPEAYNAK</sequence>
<organism evidence="2 3">
    <name type="scientific">Candidatus Sungbacteria bacterium RIFCSPHIGHO2_01_FULL_47_32</name>
    <dbReference type="NCBI Taxonomy" id="1802264"/>
    <lineage>
        <taxon>Bacteria</taxon>
        <taxon>Candidatus Sungiibacteriota</taxon>
    </lineage>
</organism>
<dbReference type="InterPro" id="IPR011017">
    <property type="entry name" value="TRASH_dom"/>
</dbReference>
<reference evidence="2 3" key="1">
    <citation type="journal article" date="2016" name="Nat. Commun.">
        <title>Thousands of microbial genomes shed light on interconnected biogeochemical processes in an aquifer system.</title>
        <authorList>
            <person name="Anantharaman K."/>
            <person name="Brown C.T."/>
            <person name="Hug L.A."/>
            <person name="Sharon I."/>
            <person name="Castelle C.J."/>
            <person name="Probst A.J."/>
            <person name="Thomas B.C."/>
            <person name="Singh A."/>
            <person name="Wilkins M.J."/>
            <person name="Karaoz U."/>
            <person name="Brodie E.L."/>
            <person name="Williams K.H."/>
            <person name="Hubbard S.S."/>
            <person name="Banfield J.F."/>
        </authorList>
    </citation>
    <scope>NUCLEOTIDE SEQUENCE [LARGE SCALE GENOMIC DNA]</scope>
</reference>
<protein>
    <recommendedName>
        <fullName evidence="1">TRASH domain-containing protein</fullName>
    </recommendedName>
</protein>
<gene>
    <name evidence="2" type="ORF">A2633_06470</name>
</gene>